<accession>A0A938YAL8</accession>
<dbReference type="InterPro" id="IPR036148">
    <property type="entry name" value="MmgE/PrpD_sf"/>
</dbReference>
<dbReference type="InterPro" id="IPR045337">
    <property type="entry name" value="MmgE_PrpD_C"/>
</dbReference>
<dbReference type="RefSeq" id="WP_205291648.1">
    <property type="nucleotide sequence ID" value="NZ_CP074406.1"/>
</dbReference>
<dbReference type="Gene3D" id="1.10.4100.10">
    <property type="entry name" value="2-methylcitrate dehydratase PrpD"/>
    <property type="match status" value="1"/>
</dbReference>
<sequence>MPQPLARILAEHFAAAPAQPEPKLAEMKRLLTDFVGVGLAGSQADTGQLVGQFVTSVGGAPEASLIGSGARVPMMHAAFANAISEHSVELDDVDELALFHYAPVIMSTALAVGQATRASGAEVLSAALSGAEMMARLSRATNSALRDRGFHTTPTCGVFGATVTAGRLLGLDADQLTSALGLAGAQASGLMEMYGTSMQKRFNPGPAARNGVVAAQLAKIGFTGADTIIDGERGFAQSFAGFLDPEPLTAGLGEDVPVFVEYKPYSCARPIHNAIDCALEVRPHVQGRLDDIKRLVVKRHPDWAHYHVIGRPRTFHEAQVSLPYAVAVALIEGQALPAQFSSPILEDERVQNLSAIVEVEPDDSLARGVSCHLQLELTDGTVHESVVDSPRGSLANPLDDEALLAKSTSLGAPVVGADRFAEIARVVGSFEKVDSVDELMDLLVAEGADRG</sequence>
<name>A0A938YAL8_9ACTN</name>
<evidence type="ECO:0000259" key="2">
    <source>
        <dbReference type="Pfam" id="PF03972"/>
    </source>
</evidence>
<dbReference type="Pfam" id="PF03972">
    <property type="entry name" value="MmgE_PrpD_N"/>
    <property type="match status" value="1"/>
</dbReference>
<dbReference type="EMBL" id="JAERTX010000008">
    <property type="protein sequence ID" value="MBM9460339.1"/>
    <property type="molecule type" value="Genomic_DNA"/>
</dbReference>
<dbReference type="GO" id="GO:0016829">
    <property type="term" value="F:lyase activity"/>
    <property type="evidence" value="ECO:0007669"/>
    <property type="project" value="InterPro"/>
</dbReference>
<dbReference type="AlphaFoldDB" id="A0A938YAL8"/>
<keyword evidence="5" id="KW-1185">Reference proteome</keyword>
<organism evidence="4 5">
    <name type="scientific">Nocardioides faecalis</name>
    <dbReference type="NCBI Taxonomy" id="2803858"/>
    <lineage>
        <taxon>Bacteria</taxon>
        <taxon>Bacillati</taxon>
        <taxon>Actinomycetota</taxon>
        <taxon>Actinomycetes</taxon>
        <taxon>Propionibacteriales</taxon>
        <taxon>Nocardioidaceae</taxon>
        <taxon>Nocardioides</taxon>
    </lineage>
</organism>
<dbReference type="SUPFAM" id="SSF103378">
    <property type="entry name" value="2-methylcitrate dehydratase PrpD"/>
    <property type="match status" value="1"/>
</dbReference>
<protein>
    <submittedName>
        <fullName evidence="4">MmgE/PrpD family protein</fullName>
    </submittedName>
</protein>
<reference evidence="4" key="1">
    <citation type="submission" date="2021-01" db="EMBL/GenBank/DDBJ databases">
        <title>Novel species in genus Nocardioides.</title>
        <authorList>
            <person name="Zhang G."/>
        </authorList>
    </citation>
    <scope>NUCLEOTIDE SEQUENCE</scope>
    <source>
        <strain evidence="4">Zg-536</strain>
    </source>
</reference>
<comment type="caution">
    <text evidence="4">The sequence shown here is derived from an EMBL/GenBank/DDBJ whole genome shotgun (WGS) entry which is preliminary data.</text>
</comment>
<feature type="domain" description="MmgE/PrpD N-terminal" evidence="2">
    <location>
        <begin position="20"/>
        <end position="241"/>
    </location>
</feature>
<evidence type="ECO:0000313" key="4">
    <source>
        <dbReference type="EMBL" id="MBM9460339.1"/>
    </source>
</evidence>
<evidence type="ECO:0000259" key="3">
    <source>
        <dbReference type="Pfam" id="PF19305"/>
    </source>
</evidence>
<dbReference type="InterPro" id="IPR045336">
    <property type="entry name" value="MmgE_PrpD_N"/>
</dbReference>
<dbReference type="InterPro" id="IPR005656">
    <property type="entry name" value="MmgE_PrpD"/>
</dbReference>
<proteinExistence type="inferred from homology"/>
<gene>
    <name evidence="4" type="ORF">JK386_10530</name>
</gene>
<dbReference type="InterPro" id="IPR042183">
    <property type="entry name" value="MmgE/PrpD_sf_1"/>
</dbReference>
<dbReference type="Gene3D" id="3.30.1330.120">
    <property type="entry name" value="2-methylcitrate dehydratase PrpD"/>
    <property type="match status" value="1"/>
</dbReference>
<evidence type="ECO:0000313" key="5">
    <source>
        <dbReference type="Proteomes" id="UP000663791"/>
    </source>
</evidence>
<feature type="domain" description="MmgE/PrpD C-terminal" evidence="3">
    <location>
        <begin position="265"/>
        <end position="425"/>
    </location>
</feature>
<evidence type="ECO:0000256" key="1">
    <source>
        <dbReference type="ARBA" id="ARBA00006174"/>
    </source>
</evidence>
<dbReference type="Proteomes" id="UP000663791">
    <property type="component" value="Unassembled WGS sequence"/>
</dbReference>
<dbReference type="Pfam" id="PF19305">
    <property type="entry name" value="MmgE_PrpD_C"/>
    <property type="match status" value="1"/>
</dbReference>
<dbReference type="PANTHER" id="PTHR16943:SF8">
    <property type="entry name" value="2-METHYLCITRATE DEHYDRATASE"/>
    <property type="match status" value="1"/>
</dbReference>
<dbReference type="InterPro" id="IPR042188">
    <property type="entry name" value="MmgE/PrpD_sf_2"/>
</dbReference>
<comment type="similarity">
    <text evidence="1">Belongs to the PrpD family.</text>
</comment>
<dbReference type="PANTHER" id="PTHR16943">
    <property type="entry name" value="2-METHYLCITRATE DEHYDRATASE-RELATED"/>
    <property type="match status" value="1"/>
</dbReference>